<dbReference type="Proteomes" id="UP000549911">
    <property type="component" value="Unassembled WGS sequence"/>
</dbReference>
<comment type="caution">
    <text evidence="2">The sequence shown here is derived from an EMBL/GenBank/DDBJ whole genome shotgun (WGS) entry which is preliminary data.</text>
</comment>
<evidence type="ECO:0000256" key="1">
    <source>
        <dbReference type="SAM" id="MobiDB-lite"/>
    </source>
</evidence>
<organism evidence="2 3">
    <name type="scientific">Nocardioides cavernae</name>
    <dbReference type="NCBI Taxonomy" id="1921566"/>
    <lineage>
        <taxon>Bacteria</taxon>
        <taxon>Bacillati</taxon>
        <taxon>Actinomycetota</taxon>
        <taxon>Actinomycetes</taxon>
        <taxon>Propionibacteriales</taxon>
        <taxon>Nocardioidaceae</taxon>
        <taxon>Nocardioides</taxon>
    </lineage>
</organism>
<protein>
    <recommendedName>
        <fullName evidence="4">NYN domain-containing protein</fullName>
    </recommendedName>
</protein>
<reference evidence="2 3" key="1">
    <citation type="submission" date="2020-07" db="EMBL/GenBank/DDBJ databases">
        <authorList>
            <person name="Partida-Martinez L."/>
            <person name="Huntemann M."/>
            <person name="Clum A."/>
            <person name="Wang J."/>
            <person name="Palaniappan K."/>
            <person name="Ritter S."/>
            <person name="Chen I.-M."/>
            <person name="Stamatis D."/>
            <person name="Reddy T."/>
            <person name="O'Malley R."/>
            <person name="Daum C."/>
            <person name="Shapiro N."/>
            <person name="Ivanova N."/>
            <person name="Kyrpides N."/>
            <person name="Woyke T."/>
        </authorList>
    </citation>
    <scope>NUCLEOTIDE SEQUENCE [LARGE SCALE GENOMIC DNA]</scope>
    <source>
        <strain evidence="2 3">AT2.17</strain>
    </source>
</reference>
<evidence type="ECO:0000313" key="3">
    <source>
        <dbReference type="Proteomes" id="UP000549911"/>
    </source>
</evidence>
<evidence type="ECO:0000313" key="2">
    <source>
        <dbReference type="EMBL" id="NYE35641.1"/>
    </source>
</evidence>
<evidence type="ECO:0008006" key="4">
    <source>
        <dbReference type="Google" id="ProtNLM"/>
    </source>
</evidence>
<feature type="region of interest" description="Disordered" evidence="1">
    <location>
        <begin position="168"/>
        <end position="190"/>
    </location>
</feature>
<accession>A0A7Y9H110</accession>
<proteinExistence type="predicted"/>
<gene>
    <name evidence="2" type="ORF">F4692_000745</name>
</gene>
<dbReference type="RefSeq" id="WP_179618269.1">
    <property type="nucleotide sequence ID" value="NZ_JACCBW010000001.1"/>
</dbReference>
<dbReference type="AlphaFoldDB" id="A0A7Y9H110"/>
<reference evidence="2 3" key="2">
    <citation type="submission" date="2020-08" db="EMBL/GenBank/DDBJ databases">
        <title>The Agave Microbiome: Exploring the role of microbial communities in plant adaptations to desert environments.</title>
        <authorList>
            <person name="Partida-Martinez L.P."/>
        </authorList>
    </citation>
    <scope>NUCLEOTIDE SEQUENCE [LARGE SCALE GENOMIC DNA]</scope>
    <source>
        <strain evidence="2 3">AT2.17</strain>
    </source>
</reference>
<name>A0A7Y9H110_9ACTN</name>
<dbReference type="EMBL" id="JACCBW010000001">
    <property type="protein sequence ID" value="NYE35641.1"/>
    <property type="molecule type" value="Genomic_DNA"/>
</dbReference>
<sequence>MSVVSGTLTDMGGGVLDEQARSPAALLWDMDNMPGKRGQLLGLARFLSLVVPDDAYRYAAARRPTWKRTKSRLEPLGFEVVSGGQSTSGADRRLCDIGRVLSRNGCHHFTVVSNDRFFSCLSTLGTVHVVTLDPANLSTRLAQTAESITSLHFDGTNWRLDALDATQHPSQRALAPPRRHQILSDPQTSP</sequence>
<keyword evidence="3" id="KW-1185">Reference proteome</keyword>